<dbReference type="Proteomes" id="UP000031549">
    <property type="component" value="Unassembled WGS sequence"/>
</dbReference>
<protein>
    <recommendedName>
        <fullName evidence="3">SUKH-3 domain-containing protein</fullName>
    </recommendedName>
</protein>
<reference evidence="1 2" key="1">
    <citation type="journal article" date="2015" name="Genome Announc.">
        <title>Draft Genome Sequence of Cyanobacterium Hassallia byssoidea Strain VB512170, Isolated from Monuments in India.</title>
        <authorList>
            <person name="Singh D."/>
            <person name="Chandrababunaidu M.M."/>
            <person name="Panda A."/>
            <person name="Sen D."/>
            <person name="Bhattacharyya S."/>
            <person name="Adhikary S.P."/>
            <person name="Tripathy S."/>
        </authorList>
    </citation>
    <scope>NUCLEOTIDE SEQUENCE [LARGE SCALE GENOMIC DNA]</scope>
    <source>
        <strain evidence="1 2">VB512170</strain>
    </source>
</reference>
<accession>A0A846H3E7</accession>
<name>A0A846H3E7_9CYAN</name>
<sequence length="149" mass="16556">MAVFSAQTRALLQQAGWSENRCVNTSEYEKSLQSEGYPIHAVVVDFLKRFGGLRVVYPHYRVKDEKDEFYINPTVAVADIGSGWVEEYSERVGVPLCVIGQAFSYHMTLVMAQDGKVYAGYDDTLIHVGDSGIDAIEALCSGRDMPKIP</sequence>
<dbReference type="InterPro" id="IPR025850">
    <property type="entry name" value="SUKH-3"/>
</dbReference>
<comment type="caution">
    <text evidence="1">The sequence shown here is derived from an EMBL/GenBank/DDBJ whole genome shotgun (WGS) entry which is preliminary data.</text>
</comment>
<organism evidence="1 2">
    <name type="scientific">Hassallia byssoidea VB512170</name>
    <dbReference type="NCBI Taxonomy" id="1304833"/>
    <lineage>
        <taxon>Bacteria</taxon>
        <taxon>Bacillati</taxon>
        <taxon>Cyanobacteriota</taxon>
        <taxon>Cyanophyceae</taxon>
        <taxon>Nostocales</taxon>
        <taxon>Tolypothrichaceae</taxon>
        <taxon>Hassallia</taxon>
    </lineage>
</organism>
<dbReference type="Pfam" id="PF14433">
    <property type="entry name" value="SUKH-3"/>
    <property type="match status" value="1"/>
</dbReference>
<evidence type="ECO:0000313" key="2">
    <source>
        <dbReference type="Proteomes" id="UP000031549"/>
    </source>
</evidence>
<keyword evidence="2" id="KW-1185">Reference proteome</keyword>
<evidence type="ECO:0000313" key="1">
    <source>
        <dbReference type="EMBL" id="NEU71099.1"/>
    </source>
</evidence>
<gene>
    <name evidence="1" type="ORF">PI95_000530</name>
</gene>
<proteinExistence type="predicted"/>
<dbReference type="AlphaFoldDB" id="A0A846H3E7"/>
<dbReference type="RefSeq" id="WP_039753030.1">
    <property type="nucleotide sequence ID" value="NZ_JTCM02000001.1"/>
</dbReference>
<dbReference type="EMBL" id="JTCM02000001">
    <property type="protein sequence ID" value="NEU71099.1"/>
    <property type="molecule type" value="Genomic_DNA"/>
</dbReference>
<evidence type="ECO:0008006" key="3">
    <source>
        <dbReference type="Google" id="ProtNLM"/>
    </source>
</evidence>